<evidence type="ECO:0000256" key="7">
    <source>
        <dbReference type="ARBA" id="ARBA00022619"/>
    </source>
</evidence>
<evidence type="ECO:0000313" key="12">
    <source>
        <dbReference type="Proteomes" id="UP000183794"/>
    </source>
</evidence>
<dbReference type="EC" id="2.5.1.9" evidence="5 10"/>
<evidence type="ECO:0000256" key="1">
    <source>
        <dbReference type="ARBA" id="ARBA00000968"/>
    </source>
</evidence>
<comment type="subunit">
    <text evidence="4">Homotrimer.</text>
</comment>
<comment type="function">
    <text evidence="2">Catalyzes the dismutation of two molecules of 6,7-dimethyl-8-ribityllumazine, resulting in the formation of riboflavin and 5-amino-6-(D-ribitylamino)uracil.</text>
</comment>
<dbReference type="InterPro" id="IPR017938">
    <property type="entry name" value="Riboflavin_synthase-like_b-brl"/>
</dbReference>
<evidence type="ECO:0000256" key="2">
    <source>
        <dbReference type="ARBA" id="ARBA00002803"/>
    </source>
</evidence>
<dbReference type="FunFam" id="2.40.30.20:FF:000004">
    <property type="entry name" value="Riboflavin synthase, alpha subunit"/>
    <property type="match status" value="1"/>
</dbReference>
<evidence type="ECO:0000256" key="10">
    <source>
        <dbReference type="NCBIfam" id="TIGR00187"/>
    </source>
</evidence>
<gene>
    <name evidence="11" type="ORF">NVI5450_2068</name>
</gene>
<keyword evidence="8" id="KW-0808">Transferase</keyword>
<keyword evidence="9" id="KW-0677">Repeat</keyword>
<dbReference type="PANTHER" id="PTHR21098">
    <property type="entry name" value="RIBOFLAVIN SYNTHASE ALPHA CHAIN"/>
    <property type="match status" value="1"/>
</dbReference>
<dbReference type="FunFam" id="2.40.30.20:FF:000003">
    <property type="entry name" value="Riboflavin synthase, alpha subunit"/>
    <property type="match status" value="1"/>
</dbReference>
<dbReference type="HOGENOM" id="CLU_034388_2_0_6"/>
<dbReference type="PIRSF" id="PIRSF000498">
    <property type="entry name" value="Riboflavin_syn_A"/>
    <property type="match status" value="1"/>
</dbReference>
<evidence type="ECO:0000256" key="9">
    <source>
        <dbReference type="ARBA" id="ARBA00022737"/>
    </source>
</evidence>
<proteinExistence type="predicted"/>
<evidence type="ECO:0000256" key="3">
    <source>
        <dbReference type="ARBA" id="ARBA00004887"/>
    </source>
</evidence>
<evidence type="ECO:0000256" key="6">
    <source>
        <dbReference type="ARBA" id="ARBA00013950"/>
    </source>
</evidence>
<accession>A0A090KCP3</accession>
<keyword evidence="7" id="KW-0686">Riboflavin biosynthesis</keyword>
<dbReference type="AlphaFoldDB" id="A0A090KCP3"/>
<organism evidence="11 12">
    <name type="scientific">Moritella viscosa</name>
    <dbReference type="NCBI Taxonomy" id="80854"/>
    <lineage>
        <taxon>Bacteria</taxon>
        <taxon>Pseudomonadati</taxon>
        <taxon>Pseudomonadota</taxon>
        <taxon>Gammaproteobacteria</taxon>
        <taxon>Alteromonadales</taxon>
        <taxon>Moritellaceae</taxon>
        <taxon>Moritella</taxon>
    </lineage>
</organism>
<dbReference type="Pfam" id="PF00677">
    <property type="entry name" value="Lum_binding"/>
    <property type="match status" value="2"/>
</dbReference>
<dbReference type="RefSeq" id="WP_045111728.1">
    <property type="nucleotide sequence ID" value="NZ_CAWRBC010000163.1"/>
</dbReference>
<comment type="catalytic activity">
    <reaction evidence="1">
        <text>2 6,7-dimethyl-8-(1-D-ribityl)lumazine + H(+) = 5-amino-6-(D-ribitylamino)uracil + riboflavin</text>
        <dbReference type="Rhea" id="RHEA:20772"/>
        <dbReference type="ChEBI" id="CHEBI:15378"/>
        <dbReference type="ChEBI" id="CHEBI:15934"/>
        <dbReference type="ChEBI" id="CHEBI:57986"/>
        <dbReference type="ChEBI" id="CHEBI:58201"/>
        <dbReference type="EC" id="2.5.1.9"/>
    </reaction>
</comment>
<dbReference type="OrthoDB" id="9788537at2"/>
<dbReference type="SUPFAM" id="SSF63380">
    <property type="entry name" value="Riboflavin synthase domain-like"/>
    <property type="match status" value="2"/>
</dbReference>
<dbReference type="InterPro" id="IPR001783">
    <property type="entry name" value="Lumazine-bd"/>
</dbReference>
<dbReference type="PANTHER" id="PTHR21098:SF12">
    <property type="entry name" value="RIBOFLAVIN SYNTHASE"/>
    <property type="match status" value="1"/>
</dbReference>
<dbReference type="NCBIfam" id="NF006767">
    <property type="entry name" value="PRK09289.1"/>
    <property type="match status" value="1"/>
</dbReference>
<dbReference type="NCBIfam" id="TIGR00187">
    <property type="entry name" value="ribE"/>
    <property type="match status" value="1"/>
</dbReference>
<name>A0A090KCP3_9GAMM</name>
<dbReference type="PATRIC" id="fig|80854.5.peg.3958"/>
<reference evidence="11 12" key="1">
    <citation type="submission" date="2016-11" db="EMBL/GenBank/DDBJ databases">
        <authorList>
            <person name="Jaros S."/>
            <person name="Januszkiewicz K."/>
            <person name="Wedrychowicz H."/>
        </authorList>
    </citation>
    <scope>NUCLEOTIDE SEQUENCE [LARGE SCALE GENOMIC DNA]</scope>
    <source>
        <strain evidence="11">NVI 5450</strain>
    </source>
</reference>
<dbReference type="GO" id="GO:0009231">
    <property type="term" value="P:riboflavin biosynthetic process"/>
    <property type="evidence" value="ECO:0007669"/>
    <property type="project" value="UniProtKB-KW"/>
</dbReference>
<sequence>MFTGIIETVGTLTGLTPKGADVSITVDSGDLDLSDVKLGDSIATNGVCLTVVELLGNGYRADVSLETIKRSGFAHYRIGDKVNLEKALTLSTRLGGHLVSGHVDGVAEIVKISKLGRATEYWLQVPNELARYIAEKGSITIDGISLTINEIDGAKFKLTIVPHTALETTIESYVVGRKVNLEVDVIARYLERIMLGDKAAESSRPEQGITMDFLASHGFLK</sequence>
<evidence type="ECO:0000256" key="8">
    <source>
        <dbReference type="ARBA" id="ARBA00022679"/>
    </source>
</evidence>
<protein>
    <recommendedName>
        <fullName evidence="6 10">Riboflavin synthase</fullName>
        <ecNumber evidence="5 10">2.5.1.9</ecNumber>
    </recommendedName>
</protein>
<dbReference type="InterPro" id="IPR026017">
    <property type="entry name" value="Lumazine-bd_dom"/>
</dbReference>
<evidence type="ECO:0000256" key="5">
    <source>
        <dbReference type="ARBA" id="ARBA00012827"/>
    </source>
</evidence>
<dbReference type="Proteomes" id="UP000183794">
    <property type="component" value="Unassembled WGS sequence"/>
</dbReference>
<dbReference type="GO" id="GO:0004746">
    <property type="term" value="F:riboflavin synthase activity"/>
    <property type="evidence" value="ECO:0007669"/>
    <property type="project" value="UniProtKB-UniRule"/>
</dbReference>
<dbReference type="Gene3D" id="2.40.30.20">
    <property type="match status" value="2"/>
</dbReference>
<comment type="pathway">
    <text evidence="3">Cofactor biosynthesis; riboflavin biosynthesis; riboflavin from 2-hydroxy-3-oxobutyl phosphate and 5-amino-6-(D-ribitylamino)uracil: step 2/2.</text>
</comment>
<evidence type="ECO:0000256" key="4">
    <source>
        <dbReference type="ARBA" id="ARBA00011233"/>
    </source>
</evidence>
<evidence type="ECO:0000313" key="11">
    <source>
        <dbReference type="EMBL" id="SGY98422.1"/>
    </source>
</evidence>
<dbReference type="KEGG" id="mvs:MVIS_3739"/>
<dbReference type="InterPro" id="IPR023366">
    <property type="entry name" value="ATP_synth_asu-like_sf"/>
</dbReference>
<dbReference type="NCBIfam" id="NF009566">
    <property type="entry name" value="PRK13020.1"/>
    <property type="match status" value="1"/>
</dbReference>
<dbReference type="PROSITE" id="PS51177">
    <property type="entry name" value="LUMAZINE_BIND"/>
    <property type="match status" value="2"/>
</dbReference>
<dbReference type="CDD" id="cd00402">
    <property type="entry name" value="Riboflavin_synthase_like"/>
    <property type="match status" value="1"/>
</dbReference>
<dbReference type="EMBL" id="FPLD01000056">
    <property type="protein sequence ID" value="SGY98422.1"/>
    <property type="molecule type" value="Genomic_DNA"/>
</dbReference>
<dbReference type="STRING" id="80854.MVIS_3739"/>